<name>A0A2R8AEB1_9RHOB</name>
<protein>
    <recommendedName>
        <fullName evidence="3">Polyketide cyclase / dehydrase and lipid transport</fullName>
    </recommendedName>
</protein>
<evidence type="ECO:0008006" key="3">
    <source>
        <dbReference type="Google" id="ProtNLM"/>
    </source>
</evidence>
<dbReference type="Gene3D" id="3.30.530.20">
    <property type="match status" value="1"/>
</dbReference>
<dbReference type="Proteomes" id="UP000244932">
    <property type="component" value="Unassembled WGS sequence"/>
</dbReference>
<dbReference type="RefSeq" id="WP_108783072.1">
    <property type="nucleotide sequence ID" value="NZ_OMKW01000003.1"/>
</dbReference>
<dbReference type="InterPro" id="IPR023393">
    <property type="entry name" value="START-like_dom_sf"/>
</dbReference>
<evidence type="ECO:0000313" key="2">
    <source>
        <dbReference type="Proteomes" id="UP000244932"/>
    </source>
</evidence>
<evidence type="ECO:0000313" key="1">
    <source>
        <dbReference type="EMBL" id="SPF30380.1"/>
    </source>
</evidence>
<sequence length="144" mass="15233">MKLTSSTRVAAAADTVRATFANPEELLDGVNAIALTPTGPHEWEMQVEMGGRSESGTLRYVETVGDTVQHEALSAGLQVLIAGHCVAAGDETDLTVDVEMKAKSMKAKMFLPALSMMQGQIEKGLDKALGKLARRMAEDGASAE</sequence>
<keyword evidence="2" id="KW-1185">Reference proteome</keyword>
<dbReference type="EMBL" id="OMKW01000003">
    <property type="protein sequence ID" value="SPF30380.1"/>
    <property type="molecule type" value="Genomic_DNA"/>
</dbReference>
<dbReference type="SUPFAM" id="SSF55961">
    <property type="entry name" value="Bet v1-like"/>
    <property type="match status" value="1"/>
</dbReference>
<proteinExistence type="predicted"/>
<accession>A0A2R8AEB1</accession>
<reference evidence="1 2" key="1">
    <citation type="submission" date="2018-03" db="EMBL/GenBank/DDBJ databases">
        <authorList>
            <person name="Keele B.F."/>
        </authorList>
    </citation>
    <scope>NUCLEOTIDE SEQUENCE [LARGE SCALE GENOMIC DNA]</scope>
    <source>
        <strain evidence="1 2">CeCT 8812</strain>
    </source>
</reference>
<dbReference type="AlphaFoldDB" id="A0A2R8AEB1"/>
<gene>
    <name evidence="1" type="ORF">POI8812_02716</name>
</gene>
<organism evidence="1 2">
    <name type="scientific">Pontivivens insulae</name>
    <dbReference type="NCBI Taxonomy" id="1639689"/>
    <lineage>
        <taxon>Bacteria</taxon>
        <taxon>Pseudomonadati</taxon>
        <taxon>Pseudomonadota</taxon>
        <taxon>Alphaproteobacteria</taxon>
        <taxon>Rhodobacterales</taxon>
        <taxon>Paracoccaceae</taxon>
        <taxon>Pontivivens</taxon>
    </lineage>
</organism>